<feature type="domain" description="Purine catabolism PurC-like" evidence="1">
    <location>
        <begin position="5"/>
        <end position="124"/>
    </location>
</feature>
<organism evidence="3 4">
    <name type="scientific">Vagococcus fluvialis bH819</name>
    <dbReference type="NCBI Taxonomy" id="1255619"/>
    <lineage>
        <taxon>Bacteria</taxon>
        <taxon>Bacillati</taxon>
        <taxon>Bacillota</taxon>
        <taxon>Bacilli</taxon>
        <taxon>Lactobacillales</taxon>
        <taxon>Enterococcaceae</taxon>
        <taxon>Vagococcus</taxon>
    </lineage>
</organism>
<dbReference type="InterPro" id="IPR042070">
    <property type="entry name" value="PucR_C-HTH_sf"/>
</dbReference>
<dbReference type="InterPro" id="IPR012914">
    <property type="entry name" value="PucR_dom"/>
</dbReference>
<sequence>MKISDLLNLPTFSDFKLLAGQSGVNHQITSVNILDNPKAMNWLSPGELIVTSGYFFSESSDALEDFLKSFHQLNIPGICIKPQVYLNPIPELLIDLCNELTIPLIEIPYGIAFSKILTTVMNLLTEDTNKATQLTLETNTKFLEYGLKGKGLDYLKEKLESLLNQPVIITDSHWVLLTKPTTHDFDSLINQEQQLTLFDTSKIVNLPVNLSKSAHPISLQFDSQKNGVLLPLFFNDVTYGYIIVLQKNQAILQQDYLNLQQAALTIAMEIVHQTEKSRIQNKISREFYQKLLHNSADINELKQYDTNFNFDLSYTVFMIDFKHTQSNYDDLQASYNEDSLLRHLQLVIETLRQDQLQVIHLFKQGNSFIGLIGNVDNHFFTLLHKQLLFYFKSNADINLLIGSTQPVPNLPKSYQEVRHLIRYLVPNQSDIYRSENFYFDNFLQQRIPTTEAQNFISHYLAPLIDYDNTHNSQFLETLDCFLNHQQNIAETARALFIHRNTLLYRIEKIESLLGISLKESENVLPLMLALKLIQRGEKSD</sequence>
<dbReference type="InterPro" id="IPR051448">
    <property type="entry name" value="CdaR-like_regulators"/>
</dbReference>
<dbReference type="SUPFAM" id="SSF75138">
    <property type="entry name" value="HprK N-terminal domain-like"/>
    <property type="match status" value="1"/>
</dbReference>
<dbReference type="RefSeq" id="WP_086952828.1">
    <property type="nucleotide sequence ID" value="NZ_FWFD01000022.1"/>
</dbReference>
<gene>
    <name evidence="3" type="ORF">FM121_14005</name>
</gene>
<dbReference type="InterPro" id="IPR025736">
    <property type="entry name" value="PucR_C-HTH_dom"/>
</dbReference>
<evidence type="ECO:0000259" key="1">
    <source>
        <dbReference type="Pfam" id="PF07905"/>
    </source>
</evidence>
<dbReference type="PANTHER" id="PTHR33744:SF1">
    <property type="entry name" value="DNA-BINDING TRANSCRIPTIONAL ACTIVATOR ADER"/>
    <property type="match status" value="1"/>
</dbReference>
<dbReference type="AlphaFoldDB" id="A0A1X6WSJ0"/>
<dbReference type="Pfam" id="PF13556">
    <property type="entry name" value="HTH_30"/>
    <property type="match status" value="1"/>
</dbReference>
<dbReference type="Proteomes" id="UP000195918">
    <property type="component" value="Unassembled WGS sequence"/>
</dbReference>
<name>A0A1X6WSJ0_9ENTE</name>
<keyword evidence="4" id="KW-1185">Reference proteome</keyword>
<dbReference type="Pfam" id="PF07905">
    <property type="entry name" value="PucR"/>
    <property type="match status" value="1"/>
</dbReference>
<reference evidence="4" key="1">
    <citation type="submission" date="2017-02" db="EMBL/GenBank/DDBJ databases">
        <authorList>
            <person name="Dridi B."/>
        </authorList>
    </citation>
    <scope>NUCLEOTIDE SEQUENCE [LARGE SCALE GENOMIC DNA]</scope>
    <source>
        <strain evidence="4">bH819</strain>
    </source>
</reference>
<evidence type="ECO:0000259" key="2">
    <source>
        <dbReference type="Pfam" id="PF13556"/>
    </source>
</evidence>
<evidence type="ECO:0000313" key="3">
    <source>
        <dbReference type="EMBL" id="SLM87209.1"/>
    </source>
</evidence>
<accession>A0A1X6WSJ0</accession>
<dbReference type="OrthoDB" id="142218at2"/>
<feature type="domain" description="PucR C-terminal helix-turn-helix" evidence="2">
    <location>
        <begin position="475"/>
        <end position="532"/>
    </location>
</feature>
<dbReference type="EMBL" id="FWFD01000022">
    <property type="protein sequence ID" value="SLM87209.1"/>
    <property type="molecule type" value="Genomic_DNA"/>
</dbReference>
<dbReference type="Gene3D" id="1.10.10.2840">
    <property type="entry name" value="PucR C-terminal helix-turn-helix domain"/>
    <property type="match status" value="1"/>
</dbReference>
<dbReference type="PANTHER" id="PTHR33744">
    <property type="entry name" value="CARBOHYDRATE DIACID REGULATOR"/>
    <property type="match status" value="1"/>
</dbReference>
<dbReference type="InterPro" id="IPR028979">
    <property type="entry name" value="Ser_kin/Pase_Hpr-like_N_sf"/>
</dbReference>
<protein>
    <submittedName>
        <fullName evidence="3">Regulator of polyketide synthase expression</fullName>
    </submittedName>
</protein>
<proteinExistence type="predicted"/>
<evidence type="ECO:0000313" key="4">
    <source>
        <dbReference type="Proteomes" id="UP000195918"/>
    </source>
</evidence>